<keyword evidence="2" id="KW-0378">Hydrolase</keyword>
<dbReference type="Gene3D" id="2.40.10.120">
    <property type="match status" value="1"/>
</dbReference>
<dbReference type="SUPFAM" id="SSF50156">
    <property type="entry name" value="PDZ domain-like"/>
    <property type="match status" value="1"/>
</dbReference>
<dbReference type="GO" id="GO:0006508">
    <property type="term" value="P:proteolysis"/>
    <property type="evidence" value="ECO:0007669"/>
    <property type="project" value="UniProtKB-KW"/>
</dbReference>
<dbReference type="SUPFAM" id="SSF50494">
    <property type="entry name" value="Trypsin-like serine proteases"/>
    <property type="match status" value="1"/>
</dbReference>
<dbReference type="Pfam" id="PF13365">
    <property type="entry name" value="Trypsin_2"/>
    <property type="match status" value="1"/>
</dbReference>
<keyword evidence="3" id="KW-1133">Transmembrane helix</keyword>
<dbReference type="PRINTS" id="PR00834">
    <property type="entry name" value="PROTEASES2C"/>
</dbReference>
<keyword evidence="1" id="KW-0645">Protease</keyword>
<reference evidence="5 6" key="1">
    <citation type="journal article" date="2015" name="Nature">
        <title>rRNA introns, odd ribosomes, and small enigmatic genomes across a large radiation of phyla.</title>
        <authorList>
            <person name="Brown C.T."/>
            <person name="Hug L.A."/>
            <person name="Thomas B.C."/>
            <person name="Sharon I."/>
            <person name="Castelle C.J."/>
            <person name="Singh A."/>
            <person name="Wilkins M.J."/>
            <person name="Williams K.H."/>
            <person name="Banfield J.F."/>
        </authorList>
    </citation>
    <scope>NUCLEOTIDE SEQUENCE [LARGE SCALE GENOMIC DNA]</scope>
</reference>
<evidence type="ECO:0000313" key="5">
    <source>
        <dbReference type="EMBL" id="KKR87480.1"/>
    </source>
</evidence>
<evidence type="ECO:0000313" key="6">
    <source>
        <dbReference type="Proteomes" id="UP000034854"/>
    </source>
</evidence>
<keyword evidence="3" id="KW-0472">Membrane</keyword>
<feature type="transmembrane region" description="Helical" evidence="3">
    <location>
        <begin position="20"/>
        <end position="39"/>
    </location>
</feature>
<dbReference type="Proteomes" id="UP000034854">
    <property type="component" value="Unassembled WGS sequence"/>
</dbReference>
<proteinExistence type="predicted"/>
<dbReference type="Gene3D" id="2.30.42.10">
    <property type="match status" value="1"/>
</dbReference>
<dbReference type="SMART" id="SM00228">
    <property type="entry name" value="PDZ"/>
    <property type="match status" value="1"/>
</dbReference>
<dbReference type="InterPro" id="IPR036034">
    <property type="entry name" value="PDZ_sf"/>
</dbReference>
<feature type="domain" description="PDZ" evidence="4">
    <location>
        <begin position="274"/>
        <end position="368"/>
    </location>
</feature>
<evidence type="ECO:0000259" key="4">
    <source>
        <dbReference type="PROSITE" id="PS50106"/>
    </source>
</evidence>
<dbReference type="PANTHER" id="PTHR43343:SF3">
    <property type="entry name" value="PROTEASE DO-LIKE 8, CHLOROPLASTIC"/>
    <property type="match status" value="1"/>
</dbReference>
<name>A0A0G0WSQ3_9BACT</name>
<accession>A0A0G0WSQ3</accession>
<evidence type="ECO:0000256" key="3">
    <source>
        <dbReference type="SAM" id="Phobius"/>
    </source>
</evidence>
<dbReference type="PANTHER" id="PTHR43343">
    <property type="entry name" value="PEPTIDASE S12"/>
    <property type="match status" value="1"/>
</dbReference>
<dbReference type="InterPro" id="IPR001478">
    <property type="entry name" value="PDZ"/>
</dbReference>
<dbReference type="PATRIC" id="fig|1618409.3.peg.379"/>
<dbReference type="EMBL" id="LCAG01000004">
    <property type="protein sequence ID" value="KKR87480.1"/>
    <property type="molecule type" value="Genomic_DNA"/>
</dbReference>
<organism evidence="5 6">
    <name type="scientific">Candidatus Curtissbacteria bacterium GW2011_GWA1_41_11</name>
    <dbReference type="NCBI Taxonomy" id="1618409"/>
    <lineage>
        <taxon>Bacteria</taxon>
        <taxon>Candidatus Curtissiibacteriota</taxon>
    </lineage>
</organism>
<evidence type="ECO:0000256" key="1">
    <source>
        <dbReference type="ARBA" id="ARBA00022670"/>
    </source>
</evidence>
<evidence type="ECO:0000256" key="2">
    <source>
        <dbReference type="ARBA" id="ARBA00022801"/>
    </source>
</evidence>
<dbReference type="GO" id="GO:0004252">
    <property type="term" value="F:serine-type endopeptidase activity"/>
    <property type="evidence" value="ECO:0007669"/>
    <property type="project" value="InterPro"/>
</dbReference>
<dbReference type="Pfam" id="PF13180">
    <property type="entry name" value="PDZ_2"/>
    <property type="match status" value="1"/>
</dbReference>
<dbReference type="InterPro" id="IPR051201">
    <property type="entry name" value="Chloro_Bact_Ser_Proteases"/>
</dbReference>
<protein>
    <submittedName>
        <fullName evidence="5">HtrA2 peptidase</fullName>
    </submittedName>
</protein>
<gene>
    <name evidence="5" type="ORF">UU34_C0004G0021</name>
</gene>
<dbReference type="InterPro" id="IPR001940">
    <property type="entry name" value="Peptidase_S1C"/>
</dbReference>
<dbReference type="PROSITE" id="PS50106">
    <property type="entry name" value="PDZ"/>
    <property type="match status" value="1"/>
</dbReference>
<dbReference type="AlphaFoldDB" id="A0A0G0WSQ3"/>
<sequence>MKNINLPKTSINSRSTKVTLLLVGIAVWVVSVIAVARYLGKLPSAITIPGQSEKQTTKIVSEESDIISVVKKVSPSVVSIAVGNQQTLNFFGMPIGSPDQESGIGTGFVVSADGLIITNKHVVSRDNQKYIAIIKANDGSEKKYDITQVNRDPFNDLAIVKIDATGLTPVELGDSGNLQVGQTVIAIGNALGQFENTVTTGVVSGLGRGVSPFDPSTGISEKLDDLIQTDAAINPGNSGGPLVNSAGQVIGINTAVASAQNIGFALKVNTAKQLLADFQSSGGKISRPFLGIQYTHIQKDVALLNGVPQGELVRQVVTGSAAGKAGIEVGDIITDFDGQKLTDENTLTGIIRSKKVGDSVKVKVYRDNKSMDLDITLGEAPNQ</sequence>
<dbReference type="InterPro" id="IPR009003">
    <property type="entry name" value="Peptidase_S1_PA"/>
</dbReference>
<comment type="caution">
    <text evidence="5">The sequence shown here is derived from an EMBL/GenBank/DDBJ whole genome shotgun (WGS) entry which is preliminary data.</text>
</comment>
<keyword evidence="3" id="KW-0812">Transmembrane</keyword>